<keyword evidence="2" id="KW-1185">Reference proteome</keyword>
<organism evidence="1 2">
    <name type="scientific">Filimonas zeae</name>
    <dbReference type="NCBI Taxonomy" id="1737353"/>
    <lineage>
        <taxon>Bacteria</taxon>
        <taxon>Pseudomonadati</taxon>
        <taxon>Bacteroidota</taxon>
        <taxon>Chitinophagia</taxon>
        <taxon>Chitinophagales</taxon>
        <taxon>Chitinophagaceae</taxon>
        <taxon>Filimonas</taxon>
    </lineage>
</organism>
<dbReference type="AlphaFoldDB" id="A0A917INL0"/>
<proteinExistence type="predicted"/>
<gene>
    <name evidence="1" type="ORF">GCM10011379_06680</name>
</gene>
<protein>
    <submittedName>
        <fullName evidence="1">Uncharacterized protein</fullName>
    </submittedName>
</protein>
<reference evidence="1" key="1">
    <citation type="journal article" date="2014" name="Int. J. Syst. Evol. Microbiol.">
        <title>Complete genome sequence of Corynebacterium casei LMG S-19264T (=DSM 44701T), isolated from a smear-ripened cheese.</title>
        <authorList>
            <consortium name="US DOE Joint Genome Institute (JGI-PGF)"/>
            <person name="Walter F."/>
            <person name="Albersmeier A."/>
            <person name="Kalinowski J."/>
            <person name="Ruckert C."/>
        </authorList>
    </citation>
    <scope>NUCLEOTIDE SEQUENCE</scope>
    <source>
        <strain evidence="1">CGMCC 1.15290</strain>
    </source>
</reference>
<reference evidence="1" key="2">
    <citation type="submission" date="2020-09" db="EMBL/GenBank/DDBJ databases">
        <authorList>
            <person name="Sun Q."/>
            <person name="Zhou Y."/>
        </authorList>
    </citation>
    <scope>NUCLEOTIDE SEQUENCE</scope>
    <source>
        <strain evidence="1">CGMCC 1.15290</strain>
    </source>
</reference>
<name>A0A917INL0_9BACT</name>
<sequence length="152" mass="17082">METINITDQFGGGMYIGSNCIAKVYNLTLPEMLLFLKRPLPPAAHWSIYNNTAHEYVNVEKLLAMTEEDNRLTDPVAIIAASLTYHIFEKVDHLTATHQQSAALIARWAAEVYQTYYLSSTEQPHPAEDTGFETFINTCAGEYLDKVFGTAF</sequence>
<evidence type="ECO:0000313" key="1">
    <source>
        <dbReference type="EMBL" id="GGH59661.1"/>
    </source>
</evidence>
<accession>A0A917INL0</accession>
<evidence type="ECO:0000313" key="2">
    <source>
        <dbReference type="Proteomes" id="UP000627292"/>
    </source>
</evidence>
<dbReference type="RefSeq" id="WP_188950555.1">
    <property type="nucleotide sequence ID" value="NZ_BMIB01000001.1"/>
</dbReference>
<dbReference type="EMBL" id="BMIB01000001">
    <property type="protein sequence ID" value="GGH59661.1"/>
    <property type="molecule type" value="Genomic_DNA"/>
</dbReference>
<comment type="caution">
    <text evidence="1">The sequence shown here is derived from an EMBL/GenBank/DDBJ whole genome shotgun (WGS) entry which is preliminary data.</text>
</comment>
<dbReference type="Proteomes" id="UP000627292">
    <property type="component" value="Unassembled WGS sequence"/>
</dbReference>